<sequence length="236" mass="25768">MQTERWERERAAALAGPPAGVCDAIAFRVAPPYSACLRARTAWARVLRRARHEARLARDFDPAALTDEAVSRLAALVDAELLGGQLRRLAARPDARPLRYAVEDGPPSAGGLSVDTTASYDWDAHCITVHRAAWGRAAPGLVRPMQIDGVHALSRLEWLAHTLGHEMVHAVVENACRSEERLEGATRGAAAAAAGGHGPLFQRLNRHLMGHTAATRYAWAWRREGRRYEAAARAAR</sequence>
<reference evidence="1 2" key="1">
    <citation type="journal article" date="2018" name="Sci. Rep.">
        <title>Raphidocelis subcapitata (=Pseudokirchneriella subcapitata) provides an insight into genome evolution and environmental adaptations in the Sphaeropleales.</title>
        <authorList>
            <person name="Suzuki S."/>
            <person name="Yamaguchi H."/>
            <person name="Nakajima N."/>
            <person name="Kawachi M."/>
        </authorList>
    </citation>
    <scope>NUCLEOTIDE SEQUENCE [LARGE SCALE GENOMIC DNA]</scope>
    <source>
        <strain evidence="1 2">NIES-35</strain>
    </source>
</reference>
<evidence type="ECO:0000313" key="1">
    <source>
        <dbReference type="EMBL" id="GBF95584.1"/>
    </source>
</evidence>
<dbReference type="InParanoid" id="A0A2V0P6T6"/>
<dbReference type="OrthoDB" id="528589at2759"/>
<dbReference type="AlphaFoldDB" id="A0A2V0P6T6"/>
<accession>A0A2V0P6T6</accession>
<keyword evidence="2" id="KW-1185">Reference proteome</keyword>
<gene>
    <name evidence="1" type="ORF">Rsub_08565</name>
</gene>
<protein>
    <recommendedName>
        <fullName evidence="3">SprT-like domain-containing protein</fullName>
    </recommendedName>
</protein>
<evidence type="ECO:0008006" key="3">
    <source>
        <dbReference type="Google" id="ProtNLM"/>
    </source>
</evidence>
<dbReference type="EMBL" id="BDRX01000066">
    <property type="protein sequence ID" value="GBF95584.1"/>
    <property type="molecule type" value="Genomic_DNA"/>
</dbReference>
<proteinExistence type="predicted"/>
<evidence type="ECO:0000313" key="2">
    <source>
        <dbReference type="Proteomes" id="UP000247498"/>
    </source>
</evidence>
<organism evidence="1 2">
    <name type="scientific">Raphidocelis subcapitata</name>
    <dbReference type="NCBI Taxonomy" id="307507"/>
    <lineage>
        <taxon>Eukaryota</taxon>
        <taxon>Viridiplantae</taxon>
        <taxon>Chlorophyta</taxon>
        <taxon>core chlorophytes</taxon>
        <taxon>Chlorophyceae</taxon>
        <taxon>CS clade</taxon>
        <taxon>Sphaeropleales</taxon>
        <taxon>Selenastraceae</taxon>
        <taxon>Raphidocelis</taxon>
    </lineage>
</organism>
<dbReference type="Proteomes" id="UP000247498">
    <property type="component" value="Unassembled WGS sequence"/>
</dbReference>
<comment type="caution">
    <text evidence="1">The sequence shown here is derived from an EMBL/GenBank/DDBJ whole genome shotgun (WGS) entry which is preliminary data.</text>
</comment>
<name>A0A2V0P6T6_9CHLO</name>